<reference evidence="11 12" key="1">
    <citation type="submission" date="2024-10" db="EMBL/GenBank/DDBJ databases">
        <authorList>
            <person name="Sang B.-I."/>
            <person name="Prabhaharan D."/>
        </authorList>
    </citation>
    <scope>NUCLEOTIDE SEQUENCE [LARGE SCALE GENOMIC DNA]</scope>
    <source>
        <strain evidence="11 12">MH</strain>
    </source>
</reference>
<dbReference type="InterPro" id="IPR045584">
    <property type="entry name" value="Pilin-like"/>
</dbReference>
<dbReference type="RefSeq" id="WP_394522340.1">
    <property type="nucleotide sequence ID" value="NZ_CP171361.1"/>
</dbReference>
<evidence type="ECO:0000256" key="9">
    <source>
        <dbReference type="SAM" id="SignalP"/>
    </source>
</evidence>
<dbReference type="Pfam" id="PF03895">
    <property type="entry name" value="YadA_anchor"/>
    <property type="match status" value="1"/>
</dbReference>
<evidence type="ECO:0000256" key="5">
    <source>
        <dbReference type="ARBA" id="ARBA00022729"/>
    </source>
</evidence>
<proteinExistence type="predicted"/>
<organism evidence="11 12">
    <name type="scientific">Megasphaera hexanoica</name>
    <dbReference type="NCBI Taxonomy" id="1675036"/>
    <lineage>
        <taxon>Bacteria</taxon>
        <taxon>Bacillati</taxon>
        <taxon>Bacillota</taxon>
        <taxon>Negativicutes</taxon>
        <taxon>Veillonellales</taxon>
        <taxon>Veillonellaceae</taxon>
        <taxon>Megasphaera</taxon>
    </lineage>
</organism>
<keyword evidence="12" id="KW-1185">Reference proteome</keyword>
<evidence type="ECO:0000256" key="3">
    <source>
        <dbReference type="ARBA" id="ARBA00022452"/>
    </source>
</evidence>
<accession>A0ABW7DM89</accession>
<evidence type="ECO:0000313" key="11">
    <source>
        <dbReference type="EMBL" id="MFG6271997.1"/>
    </source>
</evidence>
<sequence length="948" mass="100462">MNLSGKKLTTAILAGLMGATMFGGSVFAEVTDQEFNEVRQGVNSNTQRISQLENAQSAAKDYSTDIAANKTAIADEATARTDADTQLDTRITSVKEYLENQTAANYVSKTDAAVQDGAVAKAGNTIGENVTNLDGALAKETAARIGADAAQDKVIKQVNDNLVSSVNTINKNVADGFNALSAADQTLQKNIDAEATARTDADTKLDTRITNVKEYLENQTAANYVSKSDAAVQDGAVVKADKTIGENVTNLDGALAKETAARIGADAAQDKVIKQVNDNLVSSVNTINKNIGTITDQLNKNDLAEAQARDAADQTLQKNIDAETTARQTDVANLQKNITDSLTNQGKINETLTTAVQNNSKAIVDSAKNLEKHLSDTDGRVDKANAEIHTNAGNIAQNKQDIADIQNTLKDANALASADATKAATQAANDATAAAKNANDVADGLKDRVDLISNNQNVTSESDLIKKNQSVGQNLTNVDTALHKEIADRIGADAAQDKVIKQVNDNLVSSVDTINKNIGTITDQLNKNDLAEAQTRAAADKTLQDNIDAEATARDQAVAQERAERKGADAAQDKVIKQVNDNLVSSVDTINKNIGTITDQLNKNDLAEAQTRAAADKTLQDNIDAEATARDQAVAQERAERKGADAAQDKVIKQVNDNLVSSVDTINKNIGTITDQLNKNDLAEAQTRAAADKTLQDNIDAEATARDQAVAQERAERKGADAAQDKVIKQVNDNLVSSVNTINKNVADGFNALSAVDLQEAQTRAAADQTLQNQIANNAQAIGTTKDGNYVKSNNSVGQNLNALDEQVGQNSANINQLFSDYSSMKTDINKVGARSAALAGLHPLDFDPANKLNFAVASGSFKGENSVALGAFYRPNENVMFSAASTMGDSDNAYTFGLSFKIGPSSAKIKTTSPDAEELYKVVGQLQDQLAAQQKEIEQLKAEKAAK</sequence>
<evidence type="ECO:0000259" key="10">
    <source>
        <dbReference type="Pfam" id="PF03895"/>
    </source>
</evidence>
<feature type="domain" description="Trimeric autotransporter adhesin YadA-like C-terminal membrane anchor" evidence="10">
    <location>
        <begin position="848"/>
        <end position="901"/>
    </location>
</feature>
<evidence type="ECO:0000256" key="7">
    <source>
        <dbReference type="ARBA" id="ARBA00023237"/>
    </source>
</evidence>
<feature type="signal peptide" evidence="9">
    <location>
        <begin position="1"/>
        <end position="28"/>
    </location>
</feature>
<keyword evidence="8" id="KW-0175">Coiled coil</keyword>
<feature type="coiled-coil region" evidence="8">
    <location>
        <begin position="367"/>
        <end position="448"/>
    </location>
</feature>
<feature type="coiled-coil region" evidence="8">
    <location>
        <begin position="917"/>
        <end position="944"/>
    </location>
</feature>
<dbReference type="InterPro" id="IPR005594">
    <property type="entry name" value="YadA_C"/>
</dbReference>
<evidence type="ECO:0000256" key="8">
    <source>
        <dbReference type="SAM" id="Coils"/>
    </source>
</evidence>
<dbReference type="SUPFAM" id="SSF54523">
    <property type="entry name" value="Pili subunits"/>
    <property type="match status" value="1"/>
</dbReference>
<keyword evidence="6" id="KW-0472">Membrane</keyword>
<comment type="subcellular location">
    <subcellularLocation>
        <location evidence="2">Cell outer membrane</location>
    </subcellularLocation>
    <subcellularLocation>
        <location evidence="1">Cell surface</location>
    </subcellularLocation>
</comment>
<comment type="caution">
    <text evidence="11">The sequence shown here is derived from an EMBL/GenBank/DDBJ whole genome shotgun (WGS) entry which is preliminary data.</text>
</comment>
<evidence type="ECO:0000256" key="1">
    <source>
        <dbReference type="ARBA" id="ARBA00004241"/>
    </source>
</evidence>
<evidence type="ECO:0000256" key="6">
    <source>
        <dbReference type="ARBA" id="ARBA00023136"/>
    </source>
</evidence>
<dbReference type="EMBL" id="JBIEKR010000002">
    <property type="protein sequence ID" value="MFG6271997.1"/>
    <property type="molecule type" value="Genomic_DNA"/>
</dbReference>
<feature type="chain" id="PRO_5047109957" evidence="9">
    <location>
        <begin position="29"/>
        <end position="948"/>
    </location>
</feature>
<dbReference type="Gene3D" id="3.30.1300.30">
    <property type="entry name" value="GSPII I/J protein-like"/>
    <property type="match status" value="1"/>
</dbReference>
<evidence type="ECO:0000256" key="2">
    <source>
        <dbReference type="ARBA" id="ARBA00004442"/>
    </source>
</evidence>
<keyword evidence="5 9" id="KW-0732">Signal</keyword>
<keyword evidence="3" id="KW-1134">Transmembrane beta strand</keyword>
<protein>
    <submittedName>
        <fullName evidence="11">YadA-like family protein</fullName>
    </submittedName>
</protein>
<gene>
    <name evidence="11" type="ORF">ACGTZG_02205</name>
</gene>
<name>A0ABW7DM89_9FIRM</name>
<evidence type="ECO:0000313" key="12">
    <source>
        <dbReference type="Proteomes" id="UP001605989"/>
    </source>
</evidence>
<keyword evidence="7" id="KW-0998">Cell outer membrane</keyword>
<evidence type="ECO:0000256" key="4">
    <source>
        <dbReference type="ARBA" id="ARBA00022692"/>
    </source>
</evidence>
<dbReference type="Proteomes" id="UP001605989">
    <property type="component" value="Unassembled WGS sequence"/>
</dbReference>
<keyword evidence="4" id="KW-0812">Transmembrane</keyword>